<evidence type="ECO:0000313" key="1">
    <source>
        <dbReference type="EMBL" id="GEN98692.1"/>
    </source>
</evidence>
<accession>A0A512AGC9</accession>
<dbReference type="InterPro" id="IPR029045">
    <property type="entry name" value="ClpP/crotonase-like_dom_sf"/>
</dbReference>
<dbReference type="GO" id="GO:0003824">
    <property type="term" value="F:catalytic activity"/>
    <property type="evidence" value="ECO:0007669"/>
    <property type="project" value="UniProtKB-ARBA"/>
</dbReference>
<gene>
    <name evidence="1" type="ORF">NSE01_05250</name>
</gene>
<keyword evidence="2" id="KW-1185">Reference proteome</keyword>
<dbReference type="Gene3D" id="3.90.226.10">
    <property type="entry name" value="2-enoyl-CoA Hydratase, Chain A, domain 1"/>
    <property type="match status" value="1"/>
</dbReference>
<protein>
    <submittedName>
        <fullName evidence="1">Enoyl-CoA hydratase</fullName>
    </submittedName>
</protein>
<dbReference type="InterPro" id="IPR001753">
    <property type="entry name" value="Enoyl-CoA_hydra/iso"/>
</dbReference>
<proteinExistence type="predicted"/>
<name>A0A512AGC9_9SPHN</name>
<dbReference type="Proteomes" id="UP000321464">
    <property type="component" value="Unassembled WGS sequence"/>
</dbReference>
<dbReference type="EMBL" id="BJYR01000003">
    <property type="protein sequence ID" value="GEN98692.1"/>
    <property type="molecule type" value="Genomic_DNA"/>
</dbReference>
<comment type="caution">
    <text evidence="1">The sequence shown here is derived from an EMBL/GenBank/DDBJ whole genome shotgun (WGS) entry which is preliminary data.</text>
</comment>
<dbReference type="GO" id="GO:0006635">
    <property type="term" value="P:fatty acid beta-oxidation"/>
    <property type="evidence" value="ECO:0007669"/>
    <property type="project" value="TreeGrafter"/>
</dbReference>
<dbReference type="SUPFAM" id="SSF52096">
    <property type="entry name" value="ClpP/crotonase"/>
    <property type="match status" value="1"/>
</dbReference>
<dbReference type="NCBIfam" id="NF004858">
    <property type="entry name" value="PRK06213.1"/>
    <property type="match status" value="1"/>
</dbReference>
<dbReference type="OrthoDB" id="8640486at2"/>
<dbReference type="PANTHER" id="PTHR11941">
    <property type="entry name" value="ENOYL-COA HYDRATASE-RELATED"/>
    <property type="match status" value="1"/>
</dbReference>
<organism evidence="1 2">
    <name type="scientific">Novosphingobium sediminis</name>
    <dbReference type="NCBI Taxonomy" id="707214"/>
    <lineage>
        <taxon>Bacteria</taxon>
        <taxon>Pseudomonadati</taxon>
        <taxon>Pseudomonadota</taxon>
        <taxon>Alphaproteobacteria</taxon>
        <taxon>Sphingomonadales</taxon>
        <taxon>Sphingomonadaceae</taxon>
        <taxon>Novosphingobium</taxon>
    </lineage>
</organism>
<dbReference type="PANTHER" id="PTHR11941:SF54">
    <property type="entry name" value="ENOYL-COA HYDRATASE, MITOCHONDRIAL"/>
    <property type="match status" value="1"/>
</dbReference>
<dbReference type="CDD" id="cd06558">
    <property type="entry name" value="crotonase-like"/>
    <property type="match status" value="1"/>
</dbReference>
<dbReference type="Pfam" id="PF00378">
    <property type="entry name" value="ECH_1"/>
    <property type="match status" value="1"/>
</dbReference>
<sequence>MPSVLYEFEDGLATITIDDGKVNVMTAELLGALCGAIDRAAADRAMILLRSGRDRVFSAGFDVKPLMNRDASASRTMVQAGIRAILALLEHPYPVIALCGGHVFPMGAFLLLASDVRIGAEGDYRIGLNEVAIGLAVPDFALELAGYRLAQTWRHRVCALGEMLSPGDAVSAGFLDRLVPPDHLAAAANAVVVQLKGIDMAAHTQTKQAMRERVIRSIRTIAGARQPEHQF</sequence>
<dbReference type="AlphaFoldDB" id="A0A512AGC9"/>
<dbReference type="RefSeq" id="WP_147158081.1">
    <property type="nucleotide sequence ID" value="NZ_BJYR01000003.1"/>
</dbReference>
<reference evidence="1 2" key="1">
    <citation type="submission" date="2019-07" db="EMBL/GenBank/DDBJ databases">
        <title>Whole genome shotgun sequence of Novosphingobium sediminis NBRC 106119.</title>
        <authorList>
            <person name="Hosoyama A."/>
            <person name="Uohara A."/>
            <person name="Ohji S."/>
            <person name="Ichikawa N."/>
        </authorList>
    </citation>
    <scope>NUCLEOTIDE SEQUENCE [LARGE SCALE GENOMIC DNA]</scope>
    <source>
        <strain evidence="1 2">NBRC 106119</strain>
    </source>
</reference>
<evidence type="ECO:0000313" key="2">
    <source>
        <dbReference type="Proteomes" id="UP000321464"/>
    </source>
</evidence>